<keyword evidence="1" id="KW-0732">Signal</keyword>
<accession>A0ABT0GYA8</accession>
<organism evidence="2 3">
    <name type="scientific">Roseibium sediminicola</name>
    <dbReference type="NCBI Taxonomy" id="2933272"/>
    <lineage>
        <taxon>Bacteria</taxon>
        <taxon>Pseudomonadati</taxon>
        <taxon>Pseudomonadota</taxon>
        <taxon>Alphaproteobacteria</taxon>
        <taxon>Hyphomicrobiales</taxon>
        <taxon>Stappiaceae</taxon>
        <taxon>Roseibium</taxon>
    </lineage>
</organism>
<feature type="signal peptide" evidence="1">
    <location>
        <begin position="1"/>
        <end position="27"/>
    </location>
</feature>
<dbReference type="EMBL" id="JALNMJ010000015">
    <property type="protein sequence ID" value="MCK7614423.1"/>
    <property type="molecule type" value="Genomic_DNA"/>
</dbReference>
<evidence type="ECO:0000313" key="3">
    <source>
        <dbReference type="Proteomes" id="UP001431221"/>
    </source>
</evidence>
<evidence type="ECO:0000256" key="1">
    <source>
        <dbReference type="SAM" id="SignalP"/>
    </source>
</evidence>
<feature type="chain" id="PRO_5045562053" evidence="1">
    <location>
        <begin position="28"/>
        <end position="129"/>
    </location>
</feature>
<sequence length="129" mass="13298">MQTSRKILTSLLAAGIVSVAAIGTALADFPRQTFGDLSGNEPVSVRQLQADNAKALNSARGQTVRVNGPAATADYADQAYGDLNGDVPISVRGQTRSHASANLLILPSLGDWNGTSAAGPINKEGGPRR</sequence>
<name>A0ABT0GYA8_9HYPH</name>
<keyword evidence="3" id="KW-1185">Reference proteome</keyword>
<gene>
    <name evidence="2" type="ORF">M0H32_19810</name>
</gene>
<reference evidence="2" key="1">
    <citation type="submission" date="2022-04" db="EMBL/GenBank/DDBJ databases">
        <title>Roseibium sp. CAU 1639 isolated from mud.</title>
        <authorList>
            <person name="Kim W."/>
        </authorList>
    </citation>
    <scope>NUCLEOTIDE SEQUENCE</scope>
    <source>
        <strain evidence="2">CAU 1639</strain>
    </source>
</reference>
<protein>
    <submittedName>
        <fullName evidence="2">Uncharacterized protein</fullName>
    </submittedName>
</protein>
<evidence type="ECO:0000313" key="2">
    <source>
        <dbReference type="EMBL" id="MCK7614423.1"/>
    </source>
</evidence>
<dbReference type="RefSeq" id="WP_248156977.1">
    <property type="nucleotide sequence ID" value="NZ_JALNMJ010000015.1"/>
</dbReference>
<comment type="caution">
    <text evidence="2">The sequence shown here is derived from an EMBL/GenBank/DDBJ whole genome shotgun (WGS) entry which is preliminary data.</text>
</comment>
<dbReference type="Proteomes" id="UP001431221">
    <property type="component" value="Unassembled WGS sequence"/>
</dbReference>
<proteinExistence type="predicted"/>